<evidence type="ECO:0000259" key="1">
    <source>
        <dbReference type="Pfam" id="PF00775"/>
    </source>
</evidence>
<dbReference type="Pfam" id="PF00775">
    <property type="entry name" value="Dioxygenase_C"/>
    <property type="match status" value="1"/>
</dbReference>
<dbReference type="InterPro" id="IPR015889">
    <property type="entry name" value="Intradiol_dOase_core"/>
</dbReference>
<protein>
    <submittedName>
        <fullName evidence="2">Putative Intradiol ring-cleavage dioxygenase</fullName>
    </submittedName>
</protein>
<dbReference type="PANTHER" id="PTHR34315">
    <property type="match status" value="1"/>
</dbReference>
<reference evidence="2 3" key="1">
    <citation type="journal article" date="2019" name="Front. Microbiol.">
        <title>Ammonia Oxidation by the Arctic Terrestrial Thaumarchaeote Candidatus Nitrosocosmicus arcticus Is Stimulated by Increasing Temperatures.</title>
        <authorList>
            <person name="Alves R.J.E."/>
            <person name="Kerou M."/>
            <person name="Zappe A."/>
            <person name="Bittner R."/>
            <person name="Abby S.S."/>
            <person name="Schmidt H.A."/>
            <person name="Pfeifer K."/>
            <person name="Schleper C."/>
        </authorList>
    </citation>
    <scope>NUCLEOTIDE SEQUENCE [LARGE SCALE GENOMIC DNA]</scope>
    <source>
        <strain evidence="2 3">Kfb</strain>
    </source>
</reference>
<keyword evidence="2" id="KW-0560">Oxidoreductase</keyword>
<dbReference type="GO" id="GO:0016702">
    <property type="term" value="F:oxidoreductase activity, acting on single donors with incorporation of molecular oxygen, incorporation of two atoms of oxygen"/>
    <property type="evidence" value="ECO:0007669"/>
    <property type="project" value="InterPro"/>
</dbReference>
<keyword evidence="2" id="KW-0223">Dioxygenase</keyword>
<name>A0A557SZ20_9ARCH</name>
<dbReference type="SUPFAM" id="SSF49482">
    <property type="entry name" value="Aromatic compound dioxygenase"/>
    <property type="match status" value="1"/>
</dbReference>
<accession>A0A557SZ20</accession>
<keyword evidence="3" id="KW-1185">Reference proteome</keyword>
<dbReference type="Proteomes" id="UP000315289">
    <property type="component" value="Unassembled WGS sequence"/>
</dbReference>
<dbReference type="InterPro" id="IPR000627">
    <property type="entry name" value="Intradiol_dOase_C"/>
</dbReference>
<dbReference type="OrthoDB" id="9951at2157"/>
<dbReference type="EMBL" id="VOAH01000001">
    <property type="protein sequence ID" value="TVP41835.1"/>
    <property type="molecule type" value="Genomic_DNA"/>
</dbReference>
<dbReference type="RefSeq" id="WP_144728387.1">
    <property type="nucleotide sequence ID" value="NZ_ML675578.1"/>
</dbReference>
<dbReference type="PANTHER" id="PTHR34315:SF1">
    <property type="entry name" value="INTRADIOL RING-CLEAVAGE DIOXYGENASES DOMAIN-CONTAINING PROTEIN-RELATED"/>
    <property type="match status" value="1"/>
</dbReference>
<dbReference type="GO" id="GO:0008199">
    <property type="term" value="F:ferric iron binding"/>
    <property type="evidence" value="ECO:0007669"/>
    <property type="project" value="InterPro"/>
</dbReference>
<organism evidence="2 3">
    <name type="scientific">Candidatus Nitrosocosmicus arcticus</name>
    <dbReference type="NCBI Taxonomy" id="2035267"/>
    <lineage>
        <taxon>Archaea</taxon>
        <taxon>Nitrososphaerota</taxon>
        <taxon>Nitrososphaeria</taxon>
        <taxon>Nitrososphaerales</taxon>
        <taxon>Nitrososphaeraceae</taxon>
        <taxon>Candidatus Nitrosocosmicus</taxon>
    </lineage>
</organism>
<comment type="caution">
    <text evidence="2">The sequence shown here is derived from an EMBL/GenBank/DDBJ whole genome shotgun (WGS) entry which is preliminary data.</text>
</comment>
<dbReference type="Gene3D" id="2.60.130.10">
    <property type="entry name" value="Aromatic compound dioxygenase"/>
    <property type="match status" value="1"/>
</dbReference>
<feature type="domain" description="Intradiol ring-cleavage dioxygenases" evidence="1">
    <location>
        <begin position="82"/>
        <end position="191"/>
    </location>
</feature>
<sequence length="288" mass="31750">MNTYKKVLIFLTIAFLVAIPLDIKIITNQLSFAQSLIFPDLLPSTSPPPFDELSEQQKAASTNKTCTLTPSLIEIEGTPQQIEGPYFVDGMSNRSDLRSEPSDGSIQEGIPLNINFSVYKVLDSDGDGKGTCVPFTGAKVDLWEANSQGLYSGVREEGTKGLVYLRGYQTTDENGTAKFETIYPGWYENRAIHIHLKVRDFEGPEKIFEWTSQLYLNNSINELVHTQPPYSNHGPVPNTNEQDFIFMGPSTDGLIKNNTGNHLTLDISKSDGGYSGTFNVGLNATAKP</sequence>
<evidence type="ECO:0000313" key="2">
    <source>
        <dbReference type="EMBL" id="TVP41835.1"/>
    </source>
</evidence>
<evidence type="ECO:0000313" key="3">
    <source>
        <dbReference type="Proteomes" id="UP000315289"/>
    </source>
</evidence>
<gene>
    <name evidence="2" type="ORF">NARC_10241</name>
</gene>
<dbReference type="AlphaFoldDB" id="A0A557SZ20"/>
<proteinExistence type="predicted"/>